<dbReference type="Pfam" id="PF04073">
    <property type="entry name" value="tRNA_edit"/>
    <property type="match status" value="1"/>
</dbReference>
<sequence>MPAQKVQDFLDSRDVRYITLKHSRAYTAQEIAARSHISGRDFAKTVIVFANGNMAMVVLPAHQRIHLPELRDMLGTLDVHLATESEFRATFPDCELGAMPPFGNLYNLPVYVAGPLAEEEEIAFNAGTHTEVIQMRYADFEELVKPEVLEFITA</sequence>
<feature type="domain" description="YbaK/aminoacyl-tRNA synthetase-associated" evidence="1">
    <location>
        <begin position="22"/>
        <end position="142"/>
    </location>
</feature>
<gene>
    <name evidence="2" type="ORF">K1X11_001750</name>
</gene>
<name>A0ABZ1C9N5_9BACT</name>
<organism evidence="2 3">
    <name type="scientific">Actomonas aquatica</name>
    <dbReference type="NCBI Taxonomy" id="2866162"/>
    <lineage>
        <taxon>Bacteria</taxon>
        <taxon>Pseudomonadati</taxon>
        <taxon>Verrucomicrobiota</taxon>
        <taxon>Opitutia</taxon>
        <taxon>Opitutales</taxon>
        <taxon>Opitutaceae</taxon>
        <taxon>Actomonas</taxon>
    </lineage>
</organism>
<dbReference type="InterPro" id="IPR036754">
    <property type="entry name" value="YbaK/aa-tRNA-synt-asso_dom_sf"/>
</dbReference>
<evidence type="ECO:0000259" key="1">
    <source>
        <dbReference type="Pfam" id="PF04073"/>
    </source>
</evidence>
<dbReference type="InterPro" id="IPR007214">
    <property type="entry name" value="YbaK/aa-tRNA-synth-assoc-dom"/>
</dbReference>
<dbReference type="RefSeq" id="WP_221028854.1">
    <property type="nucleotide sequence ID" value="NZ_CP139781.1"/>
</dbReference>
<dbReference type="Gene3D" id="3.90.960.10">
    <property type="entry name" value="YbaK/aminoacyl-tRNA synthetase-associated domain"/>
    <property type="match status" value="1"/>
</dbReference>
<accession>A0ABZ1C9N5</accession>
<keyword evidence="3" id="KW-1185">Reference proteome</keyword>
<dbReference type="EMBL" id="CP139781">
    <property type="protein sequence ID" value="WRQ88112.1"/>
    <property type="molecule type" value="Genomic_DNA"/>
</dbReference>
<dbReference type="SUPFAM" id="SSF55826">
    <property type="entry name" value="YbaK/ProRS associated domain"/>
    <property type="match status" value="1"/>
</dbReference>
<evidence type="ECO:0000313" key="2">
    <source>
        <dbReference type="EMBL" id="WRQ88112.1"/>
    </source>
</evidence>
<dbReference type="CDD" id="cd04332">
    <property type="entry name" value="YbaK_like"/>
    <property type="match status" value="1"/>
</dbReference>
<reference evidence="2 3" key="1">
    <citation type="submission" date="2023-12" db="EMBL/GenBank/DDBJ databases">
        <title>Description of an unclassified Opitutus bacterium of Verrucomicrobiota.</title>
        <authorList>
            <person name="Zhang D.-F."/>
        </authorList>
    </citation>
    <scope>NUCLEOTIDE SEQUENCE [LARGE SCALE GENOMIC DNA]</scope>
    <source>
        <strain evidence="2 3">WL0086</strain>
    </source>
</reference>
<dbReference type="Proteomes" id="UP000738431">
    <property type="component" value="Chromosome"/>
</dbReference>
<proteinExistence type="predicted"/>
<evidence type="ECO:0000313" key="3">
    <source>
        <dbReference type="Proteomes" id="UP000738431"/>
    </source>
</evidence>
<protein>
    <submittedName>
        <fullName evidence="2">YbaK/EbsC family protein</fullName>
    </submittedName>
</protein>